<protein>
    <recommendedName>
        <fullName evidence="2">Glycosyl transferase CAP10 domain-containing protein</fullName>
    </recommendedName>
</protein>
<dbReference type="GO" id="GO:0016740">
    <property type="term" value="F:transferase activity"/>
    <property type="evidence" value="ECO:0007669"/>
    <property type="project" value="UniProtKB-KW"/>
</dbReference>
<sequence length="334" mass="36520">MTKPIDMEDVRARLAAPILGRALTDPFTLDVHHRHPRIAAITFAPGQPIGYALAASYPDWTDRTALANRLAAMRLFFGRLRDLEPELDGRCDLWLADIPEAPGLAFSGGGTANILVPDAEFVAAEGYRAFRERVAAGFVDWQARDPALFWRGTMLGDPRKRLPSWRELQRSRLCLAAAAPGEGVPLDAKFVGLPGDADRDAPGRREAEGLGLVAERVPLEAFMGYRHAVDIDGNSSAWMGLFTKLLMGCTVVKVDSALGHRQWYYDRLVPWIHVVPVSTDLHDLAGVRAWLAREPGAAEAIAARGRALAAAITFDQALLDVAPRVIAHIRARKA</sequence>
<dbReference type="Proteomes" id="UP001055108">
    <property type="component" value="Unassembled WGS sequence"/>
</dbReference>
<evidence type="ECO:0000313" key="3">
    <source>
        <dbReference type="EMBL" id="GJD77048.1"/>
    </source>
</evidence>
<dbReference type="PANTHER" id="PTHR12203">
    <property type="entry name" value="KDEL LYS-ASP-GLU-LEU CONTAINING - RELATED"/>
    <property type="match status" value="1"/>
</dbReference>
<evidence type="ECO:0000313" key="4">
    <source>
        <dbReference type="Proteomes" id="UP001055108"/>
    </source>
</evidence>
<proteinExistence type="predicted"/>
<dbReference type="AlphaFoldDB" id="A0AA37HK34"/>
<gene>
    <name evidence="3" type="ORF">NBEOAGPD_0250</name>
</gene>
<evidence type="ECO:0000256" key="1">
    <source>
        <dbReference type="ARBA" id="ARBA00022679"/>
    </source>
</evidence>
<dbReference type="EMBL" id="BPQM01000005">
    <property type="protein sequence ID" value="GJD77048.1"/>
    <property type="molecule type" value="Genomic_DNA"/>
</dbReference>
<dbReference type="RefSeq" id="WP_238300647.1">
    <property type="nucleotide sequence ID" value="NZ_BPQM01000005.1"/>
</dbReference>
<keyword evidence="4" id="KW-1185">Reference proteome</keyword>
<organism evidence="3 4">
    <name type="scientific">Methylobacterium gregans</name>
    <dbReference type="NCBI Taxonomy" id="374424"/>
    <lineage>
        <taxon>Bacteria</taxon>
        <taxon>Pseudomonadati</taxon>
        <taxon>Pseudomonadota</taxon>
        <taxon>Alphaproteobacteria</taxon>
        <taxon>Hyphomicrobiales</taxon>
        <taxon>Methylobacteriaceae</taxon>
        <taxon>Methylobacterium</taxon>
    </lineage>
</organism>
<dbReference type="SMART" id="SM00672">
    <property type="entry name" value="CAP10"/>
    <property type="match status" value="1"/>
</dbReference>
<dbReference type="Pfam" id="PF05686">
    <property type="entry name" value="Glyco_transf_90"/>
    <property type="match status" value="1"/>
</dbReference>
<dbReference type="InterPro" id="IPR006598">
    <property type="entry name" value="CAP10"/>
</dbReference>
<reference evidence="3" key="2">
    <citation type="submission" date="2021-08" db="EMBL/GenBank/DDBJ databases">
        <authorList>
            <person name="Tani A."/>
            <person name="Ola A."/>
            <person name="Ogura Y."/>
            <person name="Katsura K."/>
            <person name="Hayashi T."/>
        </authorList>
    </citation>
    <scope>NUCLEOTIDE SEQUENCE</scope>
    <source>
        <strain evidence="3">NBRC 103626</strain>
    </source>
</reference>
<evidence type="ECO:0000259" key="2">
    <source>
        <dbReference type="SMART" id="SM00672"/>
    </source>
</evidence>
<dbReference type="InterPro" id="IPR051091">
    <property type="entry name" value="O-Glucosyltr/Glycosyltrsf_90"/>
</dbReference>
<keyword evidence="1" id="KW-0808">Transferase</keyword>
<feature type="domain" description="Glycosyl transferase CAP10" evidence="2">
    <location>
        <begin position="69"/>
        <end position="320"/>
    </location>
</feature>
<reference evidence="3" key="1">
    <citation type="journal article" date="2016" name="Front. Microbiol.">
        <title>Genome Sequence of the Piezophilic, Mesophilic Sulfate-Reducing Bacterium Desulfovibrio indicus J2T.</title>
        <authorList>
            <person name="Cao J."/>
            <person name="Maignien L."/>
            <person name="Shao Z."/>
            <person name="Alain K."/>
            <person name="Jebbar M."/>
        </authorList>
    </citation>
    <scope>NUCLEOTIDE SEQUENCE</scope>
    <source>
        <strain evidence="3">NBRC 103626</strain>
    </source>
</reference>
<name>A0AA37HK34_9HYPH</name>
<dbReference type="PANTHER" id="PTHR12203:SF35">
    <property type="entry name" value="PROTEIN O-GLUCOSYLTRANSFERASE 1"/>
    <property type="match status" value="1"/>
</dbReference>
<comment type="caution">
    <text evidence="3">The sequence shown here is derived from an EMBL/GenBank/DDBJ whole genome shotgun (WGS) entry which is preliminary data.</text>
</comment>
<accession>A0AA37HK34</accession>